<dbReference type="Proteomes" id="UP001062846">
    <property type="component" value="Chromosome 1"/>
</dbReference>
<reference evidence="1" key="1">
    <citation type="submission" date="2022-02" db="EMBL/GenBank/DDBJ databases">
        <title>Plant Genome Project.</title>
        <authorList>
            <person name="Zhang R.-G."/>
        </authorList>
    </citation>
    <scope>NUCLEOTIDE SEQUENCE</scope>
    <source>
        <strain evidence="1">AT1</strain>
    </source>
</reference>
<name>A0ACC0Q3E4_RHOML</name>
<gene>
    <name evidence="1" type="ORF">RHMOL_Rhmol01G0162300</name>
</gene>
<sequence>MAAMAAVVAGSLIGRRIGVDPWKSKQWIKLAAGHSGNNDQGCEQEVGDETIWRTSKPEKRAIEEVGAVGPVV</sequence>
<accession>A0ACC0Q3E4</accession>
<protein>
    <submittedName>
        <fullName evidence="1">Uncharacterized protein</fullName>
    </submittedName>
</protein>
<evidence type="ECO:0000313" key="1">
    <source>
        <dbReference type="EMBL" id="KAI8571969.1"/>
    </source>
</evidence>
<organism evidence="1 2">
    <name type="scientific">Rhododendron molle</name>
    <name type="common">Chinese azalea</name>
    <name type="synonym">Azalea mollis</name>
    <dbReference type="NCBI Taxonomy" id="49168"/>
    <lineage>
        <taxon>Eukaryota</taxon>
        <taxon>Viridiplantae</taxon>
        <taxon>Streptophyta</taxon>
        <taxon>Embryophyta</taxon>
        <taxon>Tracheophyta</taxon>
        <taxon>Spermatophyta</taxon>
        <taxon>Magnoliopsida</taxon>
        <taxon>eudicotyledons</taxon>
        <taxon>Gunneridae</taxon>
        <taxon>Pentapetalae</taxon>
        <taxon>asterids</taxon>
        <taxon>Ericales</taxon>
        <taxon>Ericaceae</taxon>
        <taxon>Ericoideae</taxon>
        <taxon>Rhodoreae</taxon>
        <taxon>Rhododendron</taxon>
    </lineage>
</organism>
<evidence type="ECO:0000313" key="2">
    <source>
        <dbReference type="Proteomes" id="UP001062846"/>
    </source>
</evidence>
<dbReference type="EMBL" id="CM046388">
    <property type="protein sequence ID" value="KAI8571969.1"/>
    <property type="molecule type" value="Genomic_DNA"/>
</dbReference>
<keyword evidence="2" id="KW-1185">Reference proteome</keyword>
<comment type="caution">
    <text evidence="1">The sequence shown here is derived from an EMBL/GenBank/DDBJ whole genome shotgun (WGS) entry which is preliminary data.</text>
</comment>
<proteinExistence type="predicted"/>